<evidence type="ECO:0000256" key="5">
    <source>
        <dbReference type="SAM" id="Phobius"/>
    </source>
</evidence>
<dbReference type="PANTHER" id="PTHR30249:SF0">
    <property type="entry name" value="PLASTIDAL GLYCOLATE_GLYCERATE TRANSLOCATOR 1, CHLOROPLASTIC"/>
    <property type="match status" value="1"/>
</dbReference>
<dbReference type="EMBL" id="JAAVUM010000007">
    <property type="protein sequence ID" value="NKE06026.1"/>
    <property type="molecule type" value="Genomic_DNA"/>
</dbReference>
<evidence type="ECO:0000256" key="3">
    <source>
        <dbReference type="ARBA" id="ARBA00022989"/>
    </source>
</evidence>
<feature type="transmembrane region" description="Helical" evidence="5">
    <location>
        <begin position="207"/>
        <end position="227"/>
    </location>
</feature>
<reference evidence="6 7" key="1">
    <citation type="submission" date="2020-03" db="EMBL/GenBank/DDBJ databases">
        <authorList>
            <person name="Sun Q."/>
        </authorList>
    </citation>
    <scope>NUCLEOTIDE SEQUENCE [LARGE SCALE GENOMIC DNA]</scope>
    <source>
        <strain evidence="6 7">KACC 21451</strain>
    </source>
</reference>
<comment type="caution">
    <text evidence="6">The sequence shown here is derived from an EMBL/GenBank/DDBJ whole genome shotgun (WGS) entry which is preliminary data.</text>
</comment>
<keyword evidence="4 5" id="KW-0472">Membrane</keyword>
<dbReference type="GO" id="GO:0016020">
    <property type="term" value="C:membrane"/>
    <property type="evidence" value="ECO:0007669"/>
    <property type="project" value="UniProtKB-SubCell"/>
</dbReference>
<feature type="transmembrane region" description="Helical" evidence="5">
    <location>
        <begin position="30"/>
        <end position="49"/>
    </location>
</feature>
<evidence type="ECO:0000256" key="2">
    <source>
        <dbReference type="ARBA" id="ARBA00022692"/>
    </source>
</evidence>
<dbReference type="Proteomes" id="UP000587942">
    <property type="component" value="Unassembled WGS sequence"/>
</dbReference>
<evidence type="ECO:0000256" key="1">
    <source>
        <dbReference type="ARBA" id="ARBA00004141"/>
    </source>
</evidence>
<keyword evidence="2 5" id="KW-0812">Transmembrane</keyword>
<dbReference type="PANTHER" id="PTHR30249">
    <property type="entry name" value="PUTATIVE SEROTONIN TRANSPORTER"/>
    <property type="match status" value="1"/>
</dbReference>
<feature type="transmembrane region" description="Helical" evidence="5">
    <location>
        <begin position="146"/>
        <end position="167"/>
    </location>
</feature>
<accession>A0A846TWD4</accession>
<sequence length="228" mass="23958">METLLTIFSIIITLLAYLFARKAAGKYPSPLTSPVFLSTVIVITVLLLLNISYKEYEPGSAIMTYFLGPATVALAVPLYRQRKIISAYAVPALSGLIAGIVSTILSAVFIAYLLNLSDLILVSLTIKSITIPVASEVARIIGADSILVAAFVMITGMLGAMIGPFLMNSMKIHDPFSRGLAIGTIAHGIGTAEAAREGELQGAVSGAAMGMAAIITSLFLPIILPVFL</sequence>
<name>A0A846TWD4_9BACI</name>
<gene>
    <name evidence="6" type="ORF">GWK17_11205</name>
</gene>
<evidence type="ECO:0000313" key="6">
    <source>
        <dbReference type="EMBL" id="NKE06026.1"/>
    </source>
</evidence>
<feature type="transmembrane region" description="Helical" evidence="5">
    <location>
        <begin position="85"/>
        <end position="114"/>
    </location>
</feature>
<protein>
    <submittedName>
        <fullName evidence="6">LrgB family protein</fullName>
    </submittedName>
</protein>
<organism evidence="6 7">
    <name type="scientific">Mesobacillus selenatarsenatis</name>
    <dbReference type="NCBI Taxonomy" id="388741"/>
    <lineage>
        <taxon>Bacteria</taxon>
        <taxon>Bacillati</taxon>
        <taxon>Bacillota</taxon>
        <taxon>Bacilli</taxon>
        <taxon>Bacillales</taxon>
        <taxon>Bacillaceae</taxon>
        <taxon>Mesobacillus</taxon>
    </lineage>
</organism>
<feature type="transmembrane region" description="Helical" evidence="5">
    <location>
        <begin position="61"/>
        <end position="79"/>
    </location>
</feature>
<evidence type="ECO:0000313" key="7">
    <source>
        <dbReference type="Proteomes" id="UP000587942"/>
    </source>
</evidence>
<evidence type="ECO:0000256" key="4">
    <source>
        <dbReference type="ARBA" id="ARBA00023136"/>
    </source>
</evidence>
<keyword evidence="3 5" id="KW-1133">Transmembrane helix</keyword>
<proteinExistence type="predicted"/>
<dbReference type="AlphaFoldDB" id="A0A846TWD4"/>
<dbReference type="Pfam" id="PF04172">
    <property type="entry name" value="LrgB"/>
    <property type="match status" value="1"/>
</dbReference>
<comment type="subcellular location">
    <subcellularLocation>
        <location evidence="1">Membrane</location>
        <topology evidence="1">Multi-pass membrane protein</topology>
    </subcellularLocation>
</comment>
<dbReference type="InterPro" id="IPR007300">
    <property type="entry name" value="CidB/LrgB"/>
</dbReference>